<comment type="caution">
    <text evidence="1">The sequence shown here is derived from an EMBL/GenBank/DDBJ whole genome shotgun (WGS) entry which is preliminary data.</text>
</comment>
<name>A0A5R8PAV7_9NOCA</name>
<protein>
    <submittedName>
        <fullName evidence="1">Uncharacterized protein</fullName>
    </submittedName>
</protein>
<gene>
    <name evidence="1" type="ORF">FEK35_18985</name>
</gene>
<dbReference type="EMBL" id="VBUU01000020">
    <property type="protein sequence ID" value="TLG05829.1"/>
    <property type="molecule type" value="Genomic_DNA"/>
</dbReference>
<evidence type="ECO:0000313" key="2">
    <source>
        <dbReference type="Proteomes" id="UP000308349"/>
    </source>
</evidence>
<dbReference type="AlphaFoldDB" id="A0A5R8PAV7"/>
<accession>A0A5R8PAV7</accession>
<dbReference type="OrthoDB" id="4558190at2"/>
<reference evidence="1 2" key="1">
    <citation type="submission" date="2019-05" db="EMBL/GenBank/DDBJ databases">
        <title>Genomes sequences of two Nocardia cyriacigeorgica environmental isolates, type strains Nocardia asteroides ATCC 19247 and Nocardia cyriacigeorgica DSM 44484.</title>
        <authorList>
            <person name="Vautrin F."/>
            <person name="Bergeron E."/>
            <person name="Dubost A."/>
            <person name="Abrouk D."/>
            <person name="Rodriguez Nava V."/>
            <person name="Pujic P."/>
        </authorList>
    </citation>
    <scope>NUCLEOTIDE SEQUENCE [LARGE SCALE GENOMIC DNA]</scope>
    <source>
        <strain evidence="1 2">EML 1456</strain>
    </source>
</reference>
<dbReference type="RefSeq" id="WP_138457273.1">
    <property type="nucleotide sequence ID" value="NZ_VBUU01000020.1"/>
</dbReference>
<dbReference type="Proteomes" id="UP000308349">
    <property type="component" value="Unassembled WGS sequence"/>
</dbReference>
<proteinExistence type="predicted"/>
<organism evidence="1 2">
    <name type="scientific">Nocardia cyriacigeorgica</name>
    <dbReference type="NCBI Taxonomy" id="135487"/>
    <lineage>
        <taxon>Bacteria</taxon>
        <taxon>Bacillati</taxon>
        <taxon>Actinomycetota</taxon>
        <taxon>Actinomycetes</taxon>
        <taxon>Mycobacteriales</taxon>
        <taxon>Nocardiaceae</taxon>
        <taxon>Nocardia</taxon>
    </lineage>
</organism>
<evidence type="ECO:0000313" key="1">
    <source>
        <dbReference type="EMBL" id="TLG05829.1"/>
    </source>
</evidence>
<sequence>MTDPATPRPHEPDLHLSIFFHGARLDFAACRTAALHFIQEWHAREHEPVTIVPGPTRGLARLPCERLYLEP</sequence>